<protein>
    <recommendedName>
        <fullName evidence="2">Flagellar export protein FliJ</fullName>
    </recommendedName>
</protein>
<reference evidence="1" key="1">
    <citation type="journal article" date="2015" name="Nature">
        <title>Complex archaea that bridge the gap between prokaryotes and eukaryotes.</title>
        <authorList>
            <person name="Spang A."/>
            <person name="Saw J.H."/>
            <person name="Jorgensen S.L."/>
            <person name="Zaremba-Niedzwiedzka K."/>
            <person name="Martijn J."/>
            <person name="Lind A.E."/>
            <person name="van Eijk R."/>
            <person name="Schleper C."/>
            <person name="Guy L."/>
            <person name="Ettema T.J."/>
        </authorList>
    </citation>
    <scope>NUCLEOTIDE SEQUENCE</scope>
</reference>
<dbReference type="EMBL" id="LAZR01038558">
    <property type="protein sequence ID" value="KKL19245.1"/>
    <property type="molecule type" value="Genomic_DNA"/>
</dbReference>
<proteinExistence type="predicted"/>
<gene>
    <name evidence="1" type="ORF">LCGC14_2467440</name>
</gene>
<evidence type="ECO:0000313" key="1">
    <source>
        <dbReference type="EMBL" id="KKL19245.1"/>
    </source>
</evidence>
<accession>A0A0F9BC39</accession>
<dbReference type="AlphaFoldDB" id="A0A0F9BC39"/>
<comment type="caution">
    <text evidence="1">The sequence shown here is derived from an EMBL/GenBank/DDBJ whole genome shotgun (WGS) entry which is preliminary data.</text>
</comment>
<evidence type="ECO:0008006" key="2">
    <source>
        <dbReference type="Google" id="ProtNLM"/>
    </source>
</evidence>
<sequence length="96" mass="11077">MKSRESMVQLRRFDVDEKQQKVADIEVMIQDFSQMVVDLDRQIEVEQERAGVTDVNHYAYPTFAMAAIQRRDNLSASIEDLGDKLDAAREDEEVAQ</sequence>
<organism evidence="1">
    <name type="scientific">marine sediment metagenome</name>
    <dbReference type="NCBI Taxonomy" id="412755"/>
    <lineage>
        <taxon>unclassified sequences</taxon>
        <taxon>metagenomes</taxon>
        <taxon>ecological metagenomes</taxon>
    </lineage>
</organism>
<name>A0A0F9BC39_9ZZZZ</name>